<feature type="transmembrane region" description="Helical" evidence="1">
    <location>
        <begin position="95"/>
        <end position="116"/>
    </location>
</feature>
<name>A0ABY1MHX6_RHORH</name>
<comment type="caution">
    <text evidence="3">The sequence shown here is derived from an EMBL/GenBank/DDBJ whole genome shotgun (WGS) entry which is preliminary data.</text>
</comment>
<feature type="domain" description="Glycosyltransferase RgtA/B/C/D-like" evidence="2">
    <location>
        <begin position="75"/>
        <end position="170"/>
    </location>
</feature>
<evidence type="ECO:0000256" key="1">
    <source>
        <dbReference type="SAM" id="Phobius"/>
    </source>
</evidence>
<evidence type="ECO:0000259" key="2">
    <source>
        <dbReference type="Pfam" id="PF13231"/>
    </source>
</evidence>
<evidence type="ECO:0000313" key="3">
    <source>
        <dbReference type="EMBL" id="SMG57285.1"/>
    </source>
</evidence>
<feature type="transmembrane region" description="Helical" evidence="1">
    <location>
        <begin position="31"/>
        <end position="55"/>
    </location>
</feature>
<keyword evidence="1" id="KW-0812">Transmembrane</keyword>
<reference evidence="3 4" key="1">
    <citation type="submission" date="2017-04" db="EMBL/GenBank/DDBJ databases">
        <authorList>
            <person name="Varghese N."/>
            <person name="Submissions S."/>
        </authorList>
    </citation>
    <scope>NUCLEOTIDE SEQUENCE [LARGE SCALE GENOMIC DNA]</scope>
    <source>
        <strain evidence="3 4">J3</strain>
    </source>
</reference>
<dbReference type="InterPro" id="IPR038731">
    <property type="entry name" value="RgtA/B/C-like"/>
</dbReference>
<dbReference type="GO" id="GO:0016757">
    <property type="term" value="F:glycosyltransferase activity"/>
    <property type="evidence" value="ECO:0007669"/>
    <property type="project" value="UniProtKB-KW"/>
</dbReference>
<keyword evidence="3" id="KW-0808">Transferase</keyword>
<keyword evidence="4" id="KW-1185">Reference proteome</keyword>
<sequence>MRMAWARTAQERTVAHEAPQRRVIHPFAGRAVGVIAALVAVAHLVAAVAGGRGYWFDEMYMLAVGRNHLDWGSADQPPVAPLIAWTADAVAPGSIVALRLPAIVATVAAVVVVALIARELGGDGRAQWIAAAAQATSVSAALFGHWLTPYALEPVQWLVLLWLLVRWVRVRHGALTPVLGHAESSICWGSEMIFSHVTKELLGGVPAPGGRVVRVHAGRDDPRYRR</sequence>
<keyword evidence="1" id="KW-0472">Membrane</keyword>
<organism evidence="3 4">
    <name type="scientific">Rhodococcus rhodochrous J3</name>
    <dbReference type="NCBI Taxonomy" id="903528"/>
    <lineage>
        <taxon>Bacteria</taxon>
        <taxon>Bacillati</taxon>
        <taxon>Actinomycetota</taxon>
        <taxon>Actinomycetes</taxon>
        <taxon>Mycobacteriales</taxon>
        <taxon>Nocardiaceae</taxon>
        <taxon>Rhodococcus</taxon>
    </lineage>
</organism>
<dbReference type="EMBL" id="FXAV01000023">
    <property type="protein sequence ID" value="SMG57285.1"/>
    <property type="molecule type" value="Genomic_DNA"/>
</dbReference>
<proteinExistence type="predicted"/>
<gene>
    <name evidence="3" type="ORF">SAMN02745947_05019</name>
</gene>
<accession>A0ABY1MHX6</accession>
<dbReference type="Proteomes" id="UP000193566">
    <property type="component" value="Unassembled WGS sequence"/>
</dbReference>
<evidence type="ECO:0000313" key="4">
    <source>
        <dbReference type="Proteomes" id="UP000193566"/>
    </source>
</evidence>
<protein>
    <submittedName>
        <fullName evidence="3">Dolichyl-phosphate-mannose-protein mannosyltransferase</fullName>
    </submittedName>
</protein>
<keyword evidence="1" id="KW-1133">Transmembrane helix</keyword>
<keyword evidence="3" id="KW-0328">Glycosyltransferase</keyword>
<dbReference type="RefSeq" id="WP_143533443.1">
    <property type="nucleotide sequence ID" value="NZ_FXAV01000023.1"/>
</dbReference>
<dbReference type="Pfam" id="PF13231">
    <property type="entry name" value="PMT_2"/>
    <property type="match status" value="1"/>
</dbReference>